<comment type="caution">
    <text evidence="1">The sequence shown here is derived from an EMBL/GenBank/DDBJ whole genome shotgun (WGS) entry which is preliminary data.</text>
</comment>
<accession>A0A0M0LDL0</accession>
<evidence type="ECO:0000313" key="1">
    <source>
        <dbReference type="EMBL" id="KOO49134.1"/>
    </source>
</evidence>
<dbReference type="AlphaFoldDB" id="A0A0M0LDL0"/>
<dbReference type="Proteomes" id="UP000036867">
    <property type="component" value="Unassembled WGS sequence"/>
</dbReference>
<gene>
    <name evidence="1" type="ORF">AMD00_12140</name>
</gene>
<name>A0A0M0LDL0_9BACL</name>
<evidence type="ECO:0000313" key="2">
    <source>
        <dbReference type="Proteomes" id="UP000036867"/>
    </source>
</evidence>
<organism evidence="1 2">
    <name type="scientific">Viridibacillus arvi</name>
    <dbReference type="NCBI Taxonomy" id="263475"/>
    <lineage>
        <taxon>Bacteria</taxon>
        <taxon>Bacillati</taxon>
        <taxon>Bacillota</taxon>
        <taxon>Bacilli</taxon>
        <taxon>Bacillales</taxon>
        <taxon>Caryophanaceae</taxon>
        <taxon>Viridibacillus</taxon>
    </lineage>
</organism>
<sequence>MLINQSDRQMITHPILLEVRQIAPNQILIQYDQRTDLASAMNVSNYWIRSNLERPVGIATVGMGSALTASNAIRPNMAMITPADNSNMRFVMTFMVNAMSSVMHTVLPCFVNLEGGSGYRGENWGPFSRNMFIAM</sequence>
<proteinExistence type="predicted"/>
<protein>
    <submittedName>
        <fullName evidence="1">Uncharacterized protein</fullName>
    </submittedName>
</protein>
<reference evidence="2" key="1">
    <citation type="submission" date="2015-08" db="EMBL/GenBank/DDBJ databases">
        <title>Fjat-10028 dsm 16317.</title>
        <authorList>
            <person name="Liu B."/>
            <person name="Wang J."/>
            <person name="Zhu Y."/>
            <person name="Liu G."/>
            <person name="Chen Q."/>
            <person name="Chen Z."/>
            <person name="Lan J."/>
            <person name="Che J."/>
            <person name="Ge C."/>
            <person name="Shi H."/>
            <person name="Pan Z."/>
            <person name="Liu X."/>
        </authorList>
    </citation>
    <scope>NUCLEOTIDE SEQUENCE [LARGE SCALE GENOMIC DNA]</scope>
    <source>
        <strain evidence="2">DSM 16317</strain>
    </source>
</reference>
<dbReference type="EMBL" id="LILB01000005">
    <property type="protein sequence ID" value="KOO49134.1"/>
    <property type="molecule type" value="Genomic_DNA"/>
</dbReference>
<keyword evidence="2" id="KW-1185">Reference proteome</keyword>